<dbReference type="Proteomes" id="UP000019754">
    <property type="component" value="Unassembled WGS sequence"/>
</dbReference>
<comment type="caution">
    <text evidence="1">The sequence shown here is derived from an EMBL/GenBank/DDBJ whole genome shotgun (WGS) entry which is preliminary data.</text>
</comment>
<dbReference type="STRING" id="1249481.D641_0114680"/>
<dbReference type="AlphaFoldDB" id="A0A022KPW2"/>
<reference evidence="1 2" key="1">
    <citation type="journal article" date="2013" name="Genome Announc.">
        <title>Draft genome sequence of an Actinobacterium, Brachybacterium muris strain UCD-AY4.</title>
        <authorList>
            <person name="Lo J.R."/>
            <person name="Lang J.M."/>
            <person name="Darling A.E."/>
            <person name="Eisen J.A."/>
            <person name="Coil D.A."/>
        </authorList>
    </citation>
    <scope>NUCLEOTIDE SEQUENCE [LARGE SCALE GENOMIC DNA]</scope>
    <source>
        <strain evidence="1 2">UCD-AY4</strain>
    </source>
</reference>
<sequence>MSEVILVPRSKGLLSEPSRRTALKAAAATALSFPTLTACGFLHDPADDIVRGPHQPFSDALHALAEGTSTRFQIADVVDWQWTDVHLFNYSSTGDEINEAAGMRVATPGQTLYSNGMMIMLVFHLDGVTTAAINDAHPWLDTELPPDELGIRTYVELHDDRGFAFVDPG</sequence>
<organism evidence="1 2">
    <name type="scientific">Brachybacterium muris UCD-AY4</name>
    <dbReference type="NCBI Taxonomy" id="1249481"/>
    <lineage>
        <taxon>Bacteria</taxon>
        <taxon>Bacillati</taxon>
        <taxon>Actinomycetota</taxon>
        <taxon>Actinomycetes</taxon>
        <taxon>Micrococcales</taxon>
        <taxon>Dermabacteraceae</taxon>
        <taxon>Brachybacterium</taxon>
    </lineage>
</organism>
<evidence type="ECO:0000313" key="1">
    <source>
        <dbReference type="EMBL" id="EYT47712.1"/>
    </source>
</evidence>
<name>A0A022KPW2_9MICO</name>
<dbReference type="EMBL" id="AORC01000026">
    <property type="protein sequence ID" value="EYT47712.1"/>
    <property type="molecule type" value="Genomic_DNA"/>
</dbReference>
<dbReference type="OrthoDB" id="4761871at2"/>
<protein>
    <submittedName>
        <fullName evidence="1">Uncharacterized protein</fullName>
    </submittedName>
</protein>
<accession>A0A022KPW2</accession>
<dbReference type="RefSeq" id="WP_017824255.1">
    <property type="nucleotide sequence ID" value="NZ_AORC01000026.1"/>
</dbReference>
<dbReference type="HOGENOM" id="CLU_1575492_0_0_11"/>
<proteinExistence type="predicted"/>
<keyword evidence="2" id="KW-1185">Reference proteome</keyword>
<gene>
    <name evidence="1" type="ORF">D641_0114680</name>
</gene>
<evidence type="ECO:0000313" key="2">
    <source>
        <dbReference type="Proteomes" id="UP000019754"/>
    </source>
</evidence>